<organism evidence="2 3">
    <name type="scientific">Massilia cavernae</name>
    <dbReference type="NCBI Taxonomy" id="2320864"/>
    <lineage>
        <taxon>Bacteria</taxon>
        <taxon>Pseudomonadati</taxon>
        <taxon>Pseudomonadota</taxon>
        <taxon>Betaproteobacteria</taxon>
        <taxon>Burkholderiales</taxon>
        <taxon>Oxalobacteraceae</taxon>
        <taxon>Telluria group</taxon>
        <taxon>Massilia</taxon>
    </lineage>
</organism>
<evidence type="ECO:0000313" key="3">
    <source>
        <dbReference type="Proteomes" id="UP000284006"/>
    </source>
</evidence>
<evidence type="ECO:0008006" key="4">
    <source>
        <dbReference type="Google" id="ProtNLM"/>
    </source>
</evidence>
<keyword evidence="1" id="KW-0732">Signal</keyword>
<protein>
    <recommendedName>
        <fullName evidence="4">DUF3471 domain-containing protein</fullName>
    </recommendedName>
</protein>
<evidence type="ECO:0000313" key="2">
    <source>
        <dbReference type="EMBL" id="RJG22240.1"/>
    </source>
</evidence>
<dbReference type="OrthoDB" id="8703552at2"/>
<keyword evidence="3" id="KW-1185">Reference proteome</keyword>
<comment type="caution">
    <text evidence="2">The sequence shown here is derived from an EMBL/GenBank/DDBJ whole genome shotgun (WGS) entry which is preliminary data.</text>
</comment>
<dbReference type="EMBL" id="QYUP01000061">
    <property type="protein sequence ID" value="RJG22240.1"/>
    <property type="molecule type" value="Genomic_DNA"/>
</dbReference>
<accession>A0A418Y5W4</accession>
<gene>
    <name evidence="2" type="ORF">D3872_05670</name>
</gene>
<dbReference type="RefSeq" id="WP_119809868.1">
    <property type="nucleotide sequence ID" value="NZ_QYUP01000061.1"/>
</dbReference>
<evidence type="ECO:0000256" key="1">
    <source>
        <dbReference type="SAM" id="SignalP"/>
    </source>
</evidence>
<proteinExistence type="predicted"/>
<feature type="chain" id="PRO_5019501676" description="DUF3471 domain-containing protein" evidence="1">
    <location>
        <begin position="24"/>
        <end position="124"/>
    </location>
</feature>
<dbReference type="AlphaFoldDB" id="A0A418Y5W4"/>
<sequence>MRTIHAIALAAALSFGIVAPAIAQEPITGTTVVIPGEAPRPKLDSETMKDYKGKFLLSNGKTLIVVTRGKRLFAEMDGQAAVELIPSGKNVFVARDSEMMYMFDQMYEGKKTDILIKPKSLKIG</sequence>
<reference evidence="2 3" key="1">
    <citation type="submission" date="2018-09" db="EMBL/GenBank/DDBJ databases">
        <authorList>
            <person name="Zhu H."/>
        </authorList>
    </citation>
    <scope>NUCLEOTIDE SEQUENCE [LARGE SCALE GENOMIC DNA]</scope>
    <source>
        <strain evidence="2 3">K1S02-61</strain>
    </source>
</reference>
<name>A0A418Y5W4_9BURK</name>
<feature type="signal peptide" evidence="1">
    <location>
        <begin position="1"/>
        <end position="23"/>
    </location>
</feature>
<dbReference type="Proteomes" id="UP000284006">
    <property type="component" value="Unassembled WGS sequence"/>
</dbReference>